<dbReference type="AlphaFoldDB" id="A0A370KYJ7"/>
<comment type="caution">
    <text evidence="2">The sequence shown here is derived from an EMBL/GenBank/DDBJ whole genome shotgun (WGS) entry which is preliminary data.</text>
</comment>
<accession>A0A370KYJ7</accession>
<evidence type="ECO:0000313" key="2">
    <source>
        <dbReference type="EMBL" id="RDJ20037.1"/>
    </source>
</evidence>
<proteinExistence type="predicted"/>
<evidence type="ECO:0000313" key="3">
    <source>
        <dbReference type="Proteomes" id="UP000255207"/>
    </source>
</evidence>
<organism evidence="2 3">
    <name type="scientific">Bosea caraganae</name>
    <dbReference type="NCBI Taxonomy" id="2763117"/>
    <lineage>
        <taxon>Bacteria</taxon>
        <taxon>Pseudomonadati</taxon>
        <taxon>Pseudomonadota</taxon>
        <taxon>Alphaproteobacteria</taxon>
        <taxon>Hyphomicrobiales</taxon>
        <taxon>Boseaceae</taxon>
        <taxon>Bosea</taxon>
    </lineage>
</organism>
<evidence type="ECO:0000256" key="1">
    <source>
        <dbReference type="SAM" id="MobiDB-lite"/>
    </source>
</evidence>
<feature type="compositionally biased region" description="Basic and acidic residues" evidence="1">
    <location>
        <begin position="46"/>
        <end position="59"/>
    </location>
</feature>
<sequence>MPYEIETIRINSAHLGDDMSQRQRSPRLSRILDRLSKRKRAAKQAAAKEARNEDKHGRQQDQASANTAEDVKN</sequence>
<gene>
    <name evidence="2" type="ORF">DWE98_26515</name>
</gene>
<dbReference type="Proteomes" id="UP000255207">
    <property type="component" value="Unassembled WGS sequence"/>
</dbReference>
<protein>
    <submittedName>
        <fullName evidence="2">Uncharacterized protein</fullName>
    </submittedName>
</protein>
<name>A0A370KYJ7_9HYPH</name>
<reference evidence="3" key="1">
    <citation type="submission" date="2018-07" db="EMBL/GenBank/DDBJ databases">
        <authorList>
            <person name="Safronova V.I."/>
            <person name="Chirak E.R."/>
            <person name="Sazanova A.L."/>
        </authorList>
    </citation>
    <scope>NUCLEOTIDE SEQUENCE [LARGE SCALE GENOMIC DNA]</scope>
    <source>
        <strain evidence="3">RCAM04685</strain>
    </source>
</reference>
<dbReference type="EMBL" id="QQTP01000023">
    <property type="protein sequence ID" value="RDJ20037.1"/>
    <property type="molecule type" value="Genomic_DNA"/>
</dbReference>
<keyword evidence="3" id="KW-1185">Reference proteome</keyword>
<feature type="region of interest" description="Disordered" evidence="1">
    <location>
        <begin position="12"/>
        <end position="73"/>
    </location>
</feature>